<dbReference type="PANTHER" id="PTHR36437:SF2">
    <property type="entry name" value="GLYOXALASE_BLEOMYCIN RESISTANCE PROTEIN_DIOXYGENASE"/>
    <property type="match status" value="1"/>
</dbReference>
<sequence length="149" mass="16843">MLLIDFYGTIELGNDLYKGVEKSMISKVGQIMLYVNNQDAARDFWTEKVGFHVVSEEDNGQGMRWIEIAPAEGADTTIILHNKEFVEKMSPGLNLGTPSLMFFSDNLDQLYSDLSNKQVTVGQVVEMPSGRVFNFADNEENYFAVMEKK</sequence>
<accession>A0A1I2FK78</accession>
<gene>
    <name evidence="2" type="ORF">SAMN04487969_11297</name>
</gene>
<protein>
    <submittedName>
        <fullName evidence="2">Lactoylglutathione lyase</fullName>
    </submittedName>
</protein>
<proteinExistence type="predicted"/>
<dbReference type="InterPro" id="IPR004360">
    <property type="entry name" value="Glyas_Fos-R_dOase_dom"/>
</dbReference>
<dbReference type="PROSITE" id="PS51819">
    <property type="entry name" value="VOC"/>
    <property type="match status" value="1"/>
</dbReference>
<evidence type="ECO:0000313" key="2">
    <source>
        <dbReference type="EMBL" id="SFF05020.1"/>
    </source>
</evidence>
<dbReference type="Pfam" id="PF00903">
    <property type="entry name" value="Glyoxalase"/>
    <property type="match status" value="1"/>
</dbReference>
<dbReference type="GO" id="GO:0016829">
    <property type="term" value="F:lyase activity"/>
    <property type="evidence" value="ECO:0007669"/>
    <property type="project" value="UniProtKB-KW"/>
</dbReference>
<name>A0A1I2FK78_9BACL</name>
<evidence type="ECO:0000259" key="1">
    <source>
        <dbReference type="PROSITE" id="PS51819"/>
    </source>
</evidence>
<dbReference type="SUPFAM" id="SSF54593">
    <property type="entry name" value="Glyoxalase/Bleomycin resistance protein/Dihydroxybiphenyl dioxygenase"/>
    <property type="match status" value="1"/>
</dbReference>
<dbReference type="EMBL" id="FONN01000012">
    <property type="protein sequence ID" value="SFF05020.1"/>
    <property type="molecule type" value="Genomic_DNA"/>
</dbReference>
<dbReference type="Gene3D" id="3.10.180.10">
    <property type="entry name" value="2,3-Dihydroxybiphenyl 1,2-Dioxygenase, domain 1"/>
    <property type="match status" value="1"/>
</dbReference>
<dbReference type="InterPro" id="IPR029068">
    <property type="entry name" value="Glyas_Bleomycin-R_OHBP_Dase"/>
</dbReference>
<organism evidence="2 3">
    <name type="scientific">Paenibacillus algorifonticola</name>
    <dbReference type="NCBI Taxonomy" id="684063"/>
    <lineage>
        <taxon>Bacteria</taxon>
        <taxon>Bacillati</taxon>
        <taxon>Bacillota</taxon>
        <taxon>Bacilli</taxon>
        <taxon>Bacillales</taxon>
        <taxon>Paenibacillaceae</taxon>
        <taxon>Paenibacillus</taxon>
    </lineage>
</organism>
<dbReference type="AlphaFoldDB" id="A0A1I2FK78"/>
<dbReference type="Proteomes" id="UP000183410">
    <property type="component" value="Unassembled WGS sequence"/>
</dbReference>
<dbReference type="InterPro" id="IPR037523">
    <property type="entry name" value="VOC_core"/>
</dbReference>
<keyword evidence="3" id="KW-1185">Reference proteome</keyword>
<dbReference type="PANTHER" id="PTHR36437">
    <property type="entry name" value="GLYOXALASE/BLEOMYCIN RESISTANCE PROTEIN/DIOXYGENASE"/>
    <property type="match status" value="1"/>
</dbReference>
<keyword evidence="2" id="KW-0456">Lyase</keyword>
<dbReference type="CDD" id="cd07263">
    <property type="entry name" value="VOC_like"/>
    <property type="match status" value="1"/>
</dbReference>
<evidence type="ECO:0000313" key="3">
    <source>
        <dbReference type="Proteomes" id="UP000183410"/>
    </source>
</evidence>
<reference evidence="3" key="1">
    <citation type="submission" date="2016-10" db="EMBL/GenBank/DDBJ databases">
        <authorList>
            <person name="Varghese N."/>
            <person name="Submissions S."/>
        </authorList>
    </citation>
    <scope>NUCLEOTIDE SEQUENCE [LARGE SCALE GENOMIC DNA]</scope>
    <source>
        <strain evidence="3">CGMCC 1.10223</strain>
    </source>
</reference>
<feature type="domain" description="VOC" evidence="1">
    <location>
        <begin position="27"/>
        <end position="148"/>
    </location>
</feature>